<dbReference type="PROSITE" id="PS50111">
    <property type="entry name" value="CHEMOTAXIS_TRANSDUC_2"/>
    <property type="match status" value="1"/>
</dbReference>
<dbReference type="Pfam" id="PF00015">
    <property type="entry name" value="MCPsignal"/>
    <property type="match status" value="1"/>
</dbReference>
<name>A0A2D3WE89_9BACT</name>
<evidence type="ECO:0000313" key="7">
    <source>
        <dbReference type="EMBL" id="DAB37047.1"/>
    </source>
</evidence>
<dbReference type="CDD" id="cd11386">
    <property type="entry name" value="MCP_signal"/>
    <property type="match status" value="1"/>
</dbReference>
<comment type="caution">
    <text evidence="7">The sequence shown here is derived from an EMBL/GenBank/DDBJ whole genome shotgun (WGS) entry which is preliminary data.</text>
</comment>
<feature type="region of interest" description="Disordered" evidence="4">
    <location>
        <begin position="382"/>
        <end position="402"/>
    </location>
</feature>
<keyword evidence="3" id="KW-0807">Transducer</keyword>
<dbReference type="GO" id="GO:0004888">
    <property type="term" value="F:transmembrane signaling receptor activity"/>
    <property type="evidence" value="ECO:0007669"/>
    <property type="project" value="TreeGrafter"/>
</dbReference>
<dbReference type="GO" id="GO:0005886">
    <property type="term" value="C:plasma membrane"/>
    <property type="evidence" value="ECO:0007669"/>
    <property type="project" value="TreeGrafter"/>
</dbReference>
<keyword evidence="1" id="KW-0488">Methylation</keyword>
<protein>
    <submittedName>
        <fullName evidence="7">Chemotaxis protein</fullName>
    </submittedName>
</protein>
<dbReference type="InterPro" id="IPR051310">
    <property type="entry name" value="MCP_chemotaxis"/>
</dbReference>
<feature type="domain" description="Methyl-accepting transducer" evidence="6">
    <location>
        <begin position="352"/>
        <end position="581"/>
    </location>
</feature>
<evidence type="ECO:0000256" key="2">
    <source>
        <dbReference type="ARBA" id="ARBA00029447"/>
    </source>
</evidence>
<dbReference type="PANTHER" id="PTHR43531:SF14">
    <property type="entry name" value="METHYL-ACCEPTING CHEMOTAXIS PROTEIN I-RELATED"/>
    <property type="match status" value="1"/>
</dbReference>
<feature type="transmembrane region" description="Helical" evidence="5">
    <location>
        <begin position="12"/>
        <end position="31"/>
    </location>
</feature>
<gene>
    <name evidence="7" type="ORF">CFH80_01580</name>
</gene>
<dbReference type="InterPro" id="IPR004089">
    <property type="entry name" value="MCPsignal_dom"/>
</dbReference>
<sequence>MNKTMTLGKRISIGFGILLFITLALGILAIVNMRNASQDSAKLAEVYAPEVEIASKIFASANQIRYDVRAFTMQDNEQSLANAKKEFINLQKYLEEAQVHGKKYHLTNLLDGGQKASKSTLEYIASNDRSEKILERKKQYDAAMVENATIFMKNASKYLDNQESKLKEEINTKQDGAKLVSRLNKISHINEVIDLAHNTRVLGQRAQLKRDLKMLENAVASFDAIYKLLTEIKANTVQANNLEDLKNIENAAKVYESSLKGMISVMQETATENAIRVKAAADVLDAASSVMQLGVGNTKEVSDNASDSLSVASVVMLVGLIIAVIISLLTAVFIIRSIVKVVVESVKSLSEGTTQVVSASEQISSASVSLAEGASSQASSVEEVSATIEQATPSNNQNAENSREANILAQHSNDAAKEGNQRVQDLMVAMEKITDSSQKIAKIIKTIDEIAFQTNLLALNAAVEAARAGEHGLGFAVVAEEVKNLAERSAGAAKEITGIIEASIDQVKAGTEVANKTKESFTEILNGIKKTSDLIGEIAISAKEQAEGMNQIATAMGSVDQITQQNASASEETAAAAEELNAQALAMLQSVAEMAALAGFDMGKDSPRPSLASTTKRLSPVVPAPKRLSVTSGAKKVKTPSFSQTASKRSNEDVFPLGEDDLKEF</sequence>
<dbReference type="Proteomes" id="UP000231638">
    <property type="component" value="Unassembled WGS sequence"/>
</dbReference>
<keyword evidence="5" id="KW-1133">Transmembrane helix</keyword>
<keyword evidence="5" id="KW-0812">Transmembrane</keyword>
<accession>A0A2D3WE89</accession>
<dbReference type="AlphaFoldDB" id="A0A2D3WE89"/>
<feature type="compositionally biased region" description="Polar residues" evidence="4">
    <location>
        <begin position="387"/>
        <end position="400"/>
    </location>
</feature>
<evidence type="ECO:0000256" key="3">
    <source>
        <dbReference type="PROSITE-ProRule" id="PRU00284"/>
    </source>
</evidence>
<organism evidence="7 8">
    <name type="scientific">Sulfurospirillum cavolei</name>
    <dbReference type="NCBI Taxonomy" id="366522"/>
    <lineage>
        <taxon>Bacteria</taxon>
        <taxon>Pseudomonadati</taxon>
        <taxon>Campylobacterota</taxon>
        <taxon>Epsilonproteobacteria</taxon>
        <taxon>Campylobacterales</taxon>
        <taxon>Sulfurospirillaceae</taxon>
        <taxon>Sulfurospirillum</taxon>
    </lineage>
</organism>
<evidence type="ECO:0000259" key="6">
    <source>
        <dbReference type="PROSITE" id="PS50111"/>
    </source>
</evidence>
<feature type="transmembrane region" description="Helical" evidence="5">
    <location>
        <begin position="309"/>
        <end position="335"/>
    </location>
</feature>
<evidence type="ECO:0000256" key="5">
    <source>
        <dbReference type="SAM" id="Phobius"/>
    </source>
</evidence>
<evidence type="ECO:0000313" key="8">
    <source>
        <dbReference type="Proteomes" id="UP000231638"/>
    </source>
</evidence>
<dbReference type="GO" id="GO:0006935">
    <property type="term" value="P:chemotaxis"/>
    <property type="evidence" value="ECO:0007669"/>
    <property type="project" value="TreeGrafter"/>
</dbReference>
<evidence type="ECO:0000256" key="4">
    <source>
        <dbReference type="SAM" id="MobiDB-lite"/>
    </source>
</evidence>
<dbReference type="SMART" id="SM00283">
    <property type="entry name" value="MA"/>
    <property type="match status" value="1"/>
</dbReference>
<proteinExistence type="inferred from homology"/>
<comment type="similarity">
    <text evidence="2">Belongs to the methyl-accepting chemotaxis (MCP) protein family.</text>
</comment>
<dbReference type="EMBL" id="DLUG01000047">
    <property type="protein sequence ID" value="DAB37047.1"/>
    <property type="molecule type" value="Genomic_DNA"/>
</dbReference>
<dbReference type="PANTHER" id="PTHR43531">
    <property type="entry name" value="PROTEIN ICFG"/>
    <property type="match status" value="1"/>
</dbReference>
<dbReference type="STRING" id="366522.GCA_001548055_00415"/>
<keyword evidence="5" id="KW-0472">Membrane</keyword>
<evidence type="ECO:0000256" key="1">
    <source>
        <dbReference type="ARBA" id="ARBA00022481"/>
    </source>
</evidence>
<dbReference type="SUPFAM" id="SSF58104">
    <property type="entry name" value="Methyl-accepting chemotaxis protein (MCP) signaling domain"/>
    <property type="match status" value="1"/>
</dbReference>
<feature type="region of interest" description="Disordered" evidence="4">
    <location>
        <begin position="607"/>
        <end position="665"/>
    </location>
</feature>
<dbReference type="GO" id="GO:0007165">
    <property type="term" value="P:signal transduction"/>
    <property type="evidence" value="ECO:0007669"/>
    <property type="project" value="UniProtKB-KW"/>
</dbReference>
<reference evidence="7 8" key="1">
    <citation type="journal article" date="2017" name="Front. Microbiol.">
        <title>Comparative Genomic Analysis of the Class Epsilonproteobacteria and Proposed Reclassification to Epsilonbacteraeota (phyl. nov.).</title>
        <authorList>
            <person name="Waite D.W."/>
            <person name="Vanwonterghem I."/>
            <person name="Rinke C."/>
            <person name="Parks D.H."/>
            <person name="Zhang Y."/>
            <person name="Takai K."/>
            <person name="Sievert S.M."/>
            <person name="Simon J."/>
            <person name="Campbell B.J."/>
            <person name="Hanson T.E."/>
            <person name="Woyke T."/>
            <person name="Klotz M.G."/>
            <person name="Hugenholtz P."/>
        </authorList>
    </citation>
    <scope>NUCLEOTIDE SEQUENCE [LARGE SCALE GENOMIC DNA]</scope>
    <source>
        <strain evidence="7">UBA11420</strain>
    </source>
</reference>
<dbReference type="Gene3D" id="1.10.287.950">
    <property type="entry name" value="Methyl-accepting chemotaxis protein"/>
    <property type="match status" value="1"/>
</dbReference>